<name>A0A380MWH0_9GAMM</name>
<dbReference type="AlphaFoldDB" id="A0A380MWH0"/>
<evidence type="ECO:0000313" key="4">
    <source>
        <dbReference type="Proteomes" id="UP000254575"/>
    </source>
</evidence>
<proteinExistence type="predicted"/>
<dbReference type="EMBL" id="UHIA01000004">
    <property type="protein sequence ID" value="SUO96524.1"/>
    <property type="molecule type" value="Genomic_DNA"/>
</dbReference>
<reference evidence="3 4" key="1">
    <citation type="submission" date="2018-06" db="EMBL/GenBank/DDBJ databases">
        <authorList>
            <consortium name="Pathogen Informatics"/>
            <person name="Doyle S."/>
        </authorList>
    </citation>
    <scope>NUCLEOTIDE SEQUENCE [LARGE SCALE GENOMIC DNA]</scope>
    <source>
        <strain evidence="3 4">NCTC10717</strain>
    </source>
</reference>
<protein>
    <submittedName>
        <fullName evidence="3">Uncharacterized protein conserved in bacteria</fullName>
    </submittedName>
</protein>
<dbReference type="Proteomes" id="UP000254575">
    <property type="component" value="Unassembled WGS sequence"/>
</dbReference>
<evidence type="ECO:0000259" key="2">
    <source>
        <dbReference type="PROSITE" id="PS51913"/>
    </source>
</evidence>
<organism evidence="3 4">
    <name type="scientific">Suttonella indologenes</name>
    <dbReference type="NCBI Taxonomy" id="13276"/>
    <lineage>
        <taxon>Bacteria</taxon>
        <taxon>Pseudomonadati</taxon>
        <taxon>Pseudomonadota</taxon>
        <taxon>Gammaproteobacteria</taxon>
        <taxon>Cardiobacteriales</taxon>
        <taxon>Cardiobacteriaceae</taxon>
        <taxon>Suttonella</taxon>
    </lineage>
</organism>
<gene>
    <name evidence="3" type="ORF">NCTC10717_01045</name>
</gene>
<dbReference type="PROSITE" id="PS51913">
    <property type="entry name" value="HTH_HARE"/>
    <property type="match status" value="1"/>
</dbReference>
<dbReference type="InterPro" id="IPR007759">
    <property type="entry name" value="Asxl_HARE-HTH"/>
</dbReference>
<sequence>MKKLSYLELGIQALEALNRPATHLDIWEYIQQNQLYKQLNSYDDSIGIASIEKRLQDSISSNLYTEAKKADGKIYTEGSRPKYFLLSARRSHNQGVELPVEPEDIPEKPNTSSFHERDLHPLLSKFLNGNQTFDASSRTIYHEQSNKKQRGADKWLYPDMVAVSFEYANYKNSQLVNFVKKFDRLPLKIYSFEIKIRLNFSNS</sequence>
<feature type="domain" description="HTH HARE-type" evidence="2">
    <location>
        <begin position="4"/>
        <end position="89"/>
    </location>
</feature>
<dbReference type="GO" id="GO:0006355">
    <property type="term" value="P:regulation of DNA-templated transcription"/>
    <property type="evidence" value="ECO:0007669"/>
    <property type="project" value="InterPro"/>
</dbReference>
<keyword evidence="4" id="KW-1185">Reference proteome</keyword>
<accession>A0A380MWH0</accession>
<evidence type="ECO:0000313" key="3">
    <source>
        <dbReference type="EMBL" id="SUO96524.1"/>
    </source>
</evidence>
<keyword evidence="1" id="KW-0804">Transcription</keyword>
<evidence type="ECO:0000256" key="1">
    <source>
        <dbReference type="ARBA" id="ARBA00023163"/>
    </source>
</evidence>